<reference evidence="1" key="1">
    <citation type="submission" date="2022-08" db="EMBL/GenBank/DDBJ databases">
        <title>Genome Sequence of Lecanicillium fungicola.</title>
        <authorList>
            <person name="Buettner E."/>
        </authorList>
    </citation>
    <scope>NUCLEOTIDE SEQUENCE</scope>
    <source>
        <strain evidence="1">Babe33</strain>
    </source>
</reference>
<gene>
    <name evidence="1" type="ORF">NQ176_g7690</name>
</gene>
<accession>A0ACC1MYX6</accession>
<dbReference type="EMBL" id="JANJQO010001345">
    <property type="protein sequence ID" value="KAJ2971424.1"/>
    <property type="molecule type" value="Genomic_DNA"/>
</dbReference>
<proteinExistence type="predicted"/>
<evidence type="ECO:0000313" key="2">
    <source>
        <dbReference type="Proteomes" id="UP001143910"/>
    </source>
</evidence>
<name>A0ACC1MYX6_9HYPO</name>
<keyword evidence="2" id="KW-1185">Reference proteome</keyword>
<comment type="caution">
    <text evidence="1">The sequence shown here is derived from an EMBL/GenBank/DDBJ whole genome shotgun (WGS) entry which is preliminary data.</text>
</comment>
<protein>
    <submittedName>
        <fullName evidence="1">Uncharacterized protein</fullName>
    </submittedName>
</protein>
<organism evidence="1 2">
    <name type="scientific">Zarea fungicola</name>
    <dbReference type="NCBI Taxonomy" id="93591"/>
    <lineage>
        <taxon>Eukaryota</taxon>
        <taxon>Fungi</taxon>
        <taxon>Dikarya</taxon>
        <taxon>Ascomycota</taxon>
        <taxon>Pezizomycotina</taxon>
        <taxon>Sordariomycetes</taxon>
        <taxon>Hypocreomycetidae</taxon>
        <taxon>Hypocreales</taxon>
        <taxon>Cordycipitaceae</taxon>
        <taxon>Zarea</taxon>
    </lineage>
</organism>
<dbReference type="Proteomes" id="UP001143910">
    <property type="component" value="Unassembled WGS sequence"/>
</dbReference>
<evidence type="ECO:0000313" key="1">
    <source>
        <dbReference type="EMBL" id="KAJ2971424.1"/>
    </source>
</evidence>
<sequence>MSSAIRLGTASPATQPTTLETLNQLSAIAHKAASKNIDILLLPEAYIGGYPHGTTFGSVMGDRTREGREEFAKYFAQAIDLGDTVGDGAGAGLNWVRGEVEGAFNESGVTRGDGTREILEKIASDTGVFLVVGLIEKAGGSLYCAAIYVCPREGVIGKRRKILPTAMERLMWAQGSPSTLKAVSTTIRGTRINLVAALCWENYMPLLRQSLYNQNVNLWLTPTNDDGENWLPLVRSIAFEGRCFVISSTMCKRDPNNTGEDSGENRFFTRGGSCIIGPYSNILAGPQWEDADNLIYADVDFQEYGNREAKMAYEMSEAYVFLFVAAVAFFNSKLEGRDNVMLDWESLIAAASISQGQPTDTIAASKEIDKRGDVHLSGTRVSVVTGIVLNQVLRDCFDDGLDMAKGWAGALYDQWHFSHIPGTLRGVDALVSTRQLTNQYCFTVDAVFDFYGSGDAQRFATFIRGVVGNGKRDMHDFIKLLEALPMSLECHECEYLA</sequence>